<dbReference type="eggNOG" id="KOG2882">
    <property type="taxonomic scope" value="Eukaryota"/>
</dbReference>
<comment type="catalytic activity">
    <reaction evidence="1">
        <text>2-phosphoglycolate + H2O = glycolate + phosphate</text>
        <dbReference type="Rhea" id="RHEA:14369"/>
        <dbReference type="ChEBI" id="CHEBI:15377"/>
        <dbReference type="ChEBI" id="CHEBI:29805"/>
        <dbReference type="ChEBI" id="CHEBI:43474"/>
        <dbReference type="ChEBI" id="CHEBI:58033"/>
        <dbReference type="EC" id="3.1.3.18"/>
    </reaction>
</comment>
<dbReference type="EMBL" id="GL377574">
    <property type="protein sequence ID" value="EFJ31112.1"/>
    <property type="molecule type" value="Genomic_DNA"/>
</dbReference>
<dbReference type="PANTHER" id="PTHR19288">
    <property type="entry name" value="4-NITROPHENYLPHOSPHATASE-RELATED"/>
    <property type="match status" value="1"/>
</dbReference>
<keyword evidence="1" id="KW-0378">Hydrolase</keyword>
<keyword evidence="6" id="KW-1185">Reference proteome</keyword>
<dbReference type="OMA" id="PEGGTCY"/>
<dbReference type="Gramene" id="EFJ31112">
    <property type="protein sequence ID" value="EFJ31112"/>
    <property type="gene ID" value="SELMODRAFT_440216"/>
</dbReference>
<dbReference type="AlphaFoldDB" id="D8R992"/>
<feature type="binding site" evidence="4">
    <location>
        <position position="55"/>
    </location>
    <ligand>
        <name>Mg(2+)</name>
        <dbReference type="ChEBI" id="CHEBI:18420"/>
    </ligand>
</feature>
<protein>
    <recommendedName>
        <fullName evidence="1">Phosphoglycolate phosphatase</fullName>
        <ecNumber evidence="1">3.1.3.18</ecNumber>
    </recommendedName>
</protein>
<gene>
    <name evidence="5" type="ORF">SELMODRAFT_440216</name>
</gene>
<dbReference type="GO" id="GO:0005737">
    <property type="term" value="C:cytoplasm"/>
    <property type="evidence" value="ECO:0000318"/>
    <property type="project" value="GO_Central"/>
</dbReference>
<feature type="binding site" evidence="4">
    <location>
        <position position="252"/>
    </location>
    <ligand>
        <name>Mg(2+)</name>
        <dbReference type="ChEBI" id="CHEBI:18420"/>
    </ligand>
</feature>
<dbReference type="InterPro" id="IPR023214">
    <property type="entry name" value="HAD_sf"/>
</dbReference>
<dbReference type="NCBIfam" id="TIGR01460">
    <property type="entry name" value="HAD-SF-IIA"/>
    <property type="match status" value="1"/>
</dbReference>
<dbReference type="SUPFAM" id="SSF56784">
    <property type="entry name" value="HAD-like"/>
    <property type="match status" value="1"/>
</dbReference>
<dbReference type="STRING" id="88036.D8R992"/>
<dbReference type="InParanoid" id="D8R992"/>
<dbReference type="InterPro" id="IPR036412">
    <property type="entry name" value="HAD-like_sf"/>
</dbReference>
<name>D8R992_SELML</name>
<feature type="active site" description="Proton donor" evidence="2">
    <location>
        <position position="55"/>
    </location>
</feature>
<dbReference type="Proteomes" id="UP000001514">
    <property type="component" value="Unassembled WGS sequence"/>
</dbReference>
<keyword evidence="4" id="KW-0479">Metal-binding</keyword>
<evidence type="ECO:0000256" key="1">
    <source>
        <dbReference type="PIRNR" id="PIRNR000915"/>
    </source>
</evidence>
<keyword evidence="4" id="KW-0460">Magnesium</keyword>
<dbReference type="Pfam" id="PF13242">
    <property type="entry name" value="Hydrolase_like"/>
    <property type="match status" value="1"/>
</dbReference>
<dbReference type="EC" id="3.1.3.18" evidence="1"/>
<evidence type="ECO:0000256" key="4">
    <source>
        <dbReference type="PIRSR" id="PIRSR000915-3"/>
    </source>
</evidence>
<dbReference type="GO" id="GO:0008967">
    <property type="term" value="F:phosphoglycolate phosphatase activity"/>
    <property type="evidence" value="ECO:0007669"/>
    <property type="project" value="UniProtKB-EC"/>
</dbReference>
<comment type="similarity">
    <text evidence="1">Belongs to the HAD-like hydrolase superfamily.</text>
</comment>
<dbReference type="Gene3D" id="3.40.50.1000">
    <property type="entry name" value="HAD superfamily/HAD-like"/>
    <property type="match status" value="2"/>
</dbReference>
<proteinExistence type="inferred from homology"/>
<evidence type="ECO:0000313" key="6">
    <source>
        <dbReference type="Proteomes" id="UP000001514"/>
    </source>
</evidence>
<dbReference type="PIRSF" id="PIRSF000915">
    <property type="entry name" value="PGP-type_phosphatase"/>
    <property type="match status" value="1"/>
</dbReference>
<dbReference type="KEGG" id="smo:SELMODRAFT_440216"/>
<feature type="binding site" evidence="3">
    <location>
        <position position="227"/>
    </location>
    <ligand>
        <name>substrate</name>
    </ligand>
</feature>
<evidence type="ECO:0000256" key="2">
    <source>
        <dbReference type="PIRSR" id="PIRSR000915-1"/>
    </source>
</evidence>
<dbReference type="GO" id="GO:0046872">
    <property type="term" value="F:metal ion binding"/>
    <property type="evidence" value="ECO:0007669"/>
    <property type="project" value="UniProtKB-KW"/>
</dbReference>
<organism evidence="6">
    <name type="scientific">Selaginella moellendorffii</name>
    <name type="common">Spikemoss</name>
    <dbReference type="NCBI Taxonomy" id="88036"/>
    <lineage>
        <taxon>Eukaryota</taxon>
        <taxon>Viridiplantae</taxon>
        <taxon>Streptophyta</taxon>
        <taxon>Embryophyta</taxon>
        <taxon>Tracheophyta</taxon>
        <taxon>Lycopodiopsida</taxon>
        <taxon>Selaginellales</taxon>
        <taxon>Selaginellaceae</taxon>
        <taxon>Selaginella</taxon>
    </lineage>
</organism>
<evidence type="ECO:0000256" key="3">
    <source>
        <dbReference type="PIRSR" id="PIRSR000915-2"/>
    </source>
</evidence>
<dbReference type="PANTHER" id="PTHR19288:SF46">
    <property type="entry name" value="HALOACID DEHALOGENASE-LIKE HYDROLASE DOMAIN-CONTAINING PROTEIN 2"/>
    <property type="match status" value="1"/>
</dbReference>
<feature type="binding site" evidence="4">
    <location>
        <position position="53"/>
    </location>
    <ligand>
        <name>Mg(2+)</name>
        <dbReference type="ChEBI" id="CHEBI:18420"/>
    </ligand>
</feature>
<dbReference type="Pfam" id="PF13344">
    <property type="entry name" value="Hydrolase_6"/>
    <property type="match status" value="1"/>
</dbReference>
<dbReference type="GO" id="GO:0016791">
    <property type="term" value="F:phosphatase activity"/>
    <property type="evidence" value="ECO:0000318"/>
    <property type="project" value="GO_Central"/>
</dbReference>
<dbReference type="HOGENOM" id="CLU_043473_1_1_1"/>
<reference evidence="5 6" key="1">
    <citation type="journal article" date="2011" name="Science">
        <title>The Selaginella genome identifies genetic changes associated with the evolution of vascular plants.</title>
        <authorList>
            <person name="Banks J.A."/>
            <person name="Nishiyama T."/>
            <person name="Hasebe M."/>
            <person name="Bowman J.L."/>
            <person name="Gribskov M."/>
            <person name="dePamphilis C."/>
            <person name="Albert V.A."/>
            <person name="Aono N."/>
            <person name="Aoyama T."/>
            <person name="Ambrose B.A."/>
            <person name="Ashton N.W."/>
            <person name="Axtell M.J."/>
            <person name="Barker E."/>
            <person name="Barker M.S."/>
            <person name="Bennetzen J.L."/>
            <person name="Bonawitz N.D."/>
            <person name="Chapple C."/>
            <person name="Cheng C."/>
            <person name="Correa L.G."/>
            <person name="Dacre M."/>
            <person name="DeBarry J."/>
            <person name="Dreyer I."/>
            <person name="Elias M."/>
            <person name="Engstrom E.M."/>
            <person name="Estelle M."/>
            <person name="Feng L."/>
            <person name="Finet C."/>
            <person name="Floyd S.K."/>
            <person name="Frommer W.B."/>
            <person name="Fujita T."/>
            <person name="Gramzow L."/>
            <person name="Gutensohn M."/>
            <person name="Harholt J."/>
            <person name="Hattori M."/>
            <person name="Heyl A."/>
            <person name="Hirai T."/>
            <person name="Hiwatashi Y."/>
            <person name="Ishikawa M."/>
            <person name="Iwata M."/>
            <person name="Karol K.G."/>
            <person name="Koehler B."/>
            <person name="Kolukisaoglu U."/>
            <person name="Kubo M."/>
            <person name="Kurata T."/>
            <person name="Lalonde S."/>
            <person name="Li K."/>
            <person name="Li Y."/>
            <person name="Litt A."/>
            <person name="Lyons E."/>
            <person name="Manning G."/>
            <person name="Maruyama T."/>
            <person name="Michael T.P."/>
            <person name="Mikami K."/>
            <person name="Miyazaki S."/>
            <person name="Morinaga S."/>
            <person name="Murata T."/>
            <person name="Mueller-Roeber B."/>
            <person name="Nelson D.R."/>
            <person name="Obara M."/>
            <person name="Oguri Y."/>
            <person name="Olmstead R.G."/>
            <person name="Onodera N."/>
            <person name="Petersen B.L."/>
            <person name="Pils B."/>
            <person name="Prigge M."/>
            <person name="Rensing S.A."/>
            <person name="Riano-Pachon D.M."/>
            <person name="Roberts A.W."/>
            <person name="Sato Y."/>
            <person name="Scheller H.V."/>
            <person name="Schulz B."/>
            <person name="Schulz C."/>
            <person name="Shakirov E.V."/>
            <person name="Shibagaki N."/>
            <person name="Shinohara N."/>
            <person name="Shippen D.E."/>
            <person name="Soerensen I."/>
            <person name="Sotooka R."/>
            <person name="Sugimoto N."/>
            <person name="Sugita M."/>
            <person name="Sumikawa N."/>
            <person name="Tanurdzic M."/>
            <person name="Theissen G."/>
            <person name="Ulvskov P."/>
            <person name="Wakazuki S."/>
            <person name="Weng J.K."/>
            <person name="Willats W.W."/>
            <person name="Wipf D."/>
            <person name="Wolf P.G."/>
            <person name="Yang L."/>
            <person name="Zimmer A.D."/>
            <person name="Zhu Q."/>
            <person name="Mitros T."/>
            <person name="Hellsten U."/>
            <person name="Loque D."/>
            <person name="Otillar R."/>
            <person name="Salamov A."/>
            <person name="Schmutz J."/>
            <person name="Shapiro H."/>
            <person name="Lindquist E."/>
            <person name="Lucas S."/>
            <person name="Rokhsar D."/>
            <person name="Grigoriev I.V."/>
        </authorList>
    </citation>
    <scope>NUCLEOTIDE SEQUENCE [LARGE SCALE GENOMIC DNA]</scope>
</reference>
<dbReference type="InterPro" id="IPR006357">
    <property type="entry name" value="HAD-SF_hydro_IIA"/>
</dbReference>
<comment type="cofactor">
    <cofactor evidence="4">
        <name>Mg(2+)</name>
        <dbReference type="ChEBI" id="CHEBI:18420"/>
    </cofactor>
    <text evidence="4">Divalent metal ions. Mg(2+) is the most effective.</text>
</comment>
<feature type="active site" description="Nucleophile" evidence="2">
    <location>
        <position position="53"/>
    </location>
</feature>
<dbReference type="CDD" id="cd07530">
    <property type="entry name" value="HAD_Pase_UmpH-like"/>
    <property type="match status" value="1"/>
</dbReference>
<sequence>MELQRRIKEATDTPRENQKDFRLEHLKQLPWPDAAYIREARRRVLDKEGFIIDMDGVIYRGDHLLPGVNEFVAWLTDHGKRFVFLTNSSDKTPDELHRKLSRLGVVSHGSNFYTSAMATAAFLTSQKPQGSAYVIGDPGLHQALYACGYVMNDVNPDYVVVGETRNYSYEKIEHAVHLVLNGAKLIGTNCDKTDPSPAYPGEVIPAAGSLITPIEKASGVNAYFVGKPNPLMMRSALSVLGTKRVETVIIGDRMDTDILGGLEAGIDSVLVLSGVTSLQDTRQWSFLPRFVLRGIFDLVDSSGS</sequence>
<evidence type="ECO:0000313" key="5">
    <source>
        <dbReference type="EMBL" id="EFJ31112.1"/>
    </source>
</evidence>
<dbReference type="OrthoDB" id="2019760at2759"/>
<accession>D8R992</accession>